<dbReference type="EMBL" id="CAKOGL010000022">
    <property type="protein sequence ID" value="CAH2099907.1"/>
    <property type="molecule type" value="Genomic_DNA"/>
</dbReference>
<dbReference type="InterPro" id="IPR013087">
    <property type="entry name" value="Znf_C2H2_type"/>
</dbReference>
<keyword evidence="1" id="KW-0175">Coiled coil</keyword>
<dbReference type="InterPro" id="IPR058883">
    <property type="entry name" value="DZIP1_dom"/>
</dbReference>
<name>A0AAU9UPW2_EUPED</name>
<dbReference type="Pfam" id="PF25977">
    <property type="entry name" value="DZIP1"/>
    <property type="match status" value="1"/>
</dbReference>
<feature type="region of interest" description="Disordered" evidence="2">
    <location>
        <begin position="713"/>
        <end position="810"/>
    </location>
</feature>
<feature type="coiled-coil region" evidence="1">
    <location>
        <begin position="85"/>
        <end position="122"/>
    </location>
</feature>
<evidence type="ECO:0000256" key="1">
    <source>
        <dbReference type="SAM" id="Coils"/>
    </source>
</evidence>
<feature type="domain" description="C2H2-type" evidence="3">
    <location>
        <begin position="161"/>
        <end position="182"/>
    </location>
</feature>
<organism evidence="4 5">
    <name type="scientific">Euphydryas editha</name>
    <name type="common">Edith's checkerspot</name>
    <dbReference type="NCBI Taxonomy" id="104508"/>
    <lineage>
        <taxon>Eukaryota</taxon>
        <taxon>Metazoa</taxon>
        <taxon>Ecdysozoa</taxon>
        <taxon>Arthropoda</taxon>
        <taxon>Hexapoda</taxon>
        <taxon>Insecta</taxon>
        <taxon>Pterygota</taxon>
        <taxon>Neoptera</taxon>
        <taxon>Endopterygota</taxon>
        <taxon>Lepidoptera</taxon>
        <taxon>Glossata</taxon>
        <taxon>Ditrysia</taxon>
        <taxon>Papilionoidea</taxon>
        <taxon>Nymphalidae</taxon>
        <taxon>Nymphalinae</taxon>
        <taxon>Euphydryas</taxon>
    </lineage>
</organism>
<dbReference type="Proteomes" id="UP001153954">
    <property type="component" value="Unassembled WGS sequence"/>
</dbReference>
<sequence>MIGSMRSRLGSRFTVLLVIWSGIERSVFIRLIVYGCPILGCVLESEFDVRILDEGVLKIFRLSQLTIEYQQFCRNYLDRSIYVLREEVTNLLKDIESTRRNLREKEEEIRKLKRKSKNFIRAPLTYGNENLATMLLKTLNNTNGDIFNSTSHTDVIQYNKCSYCEKVFLNQLYLKSHISRRHPEVQEMPQKDITDNKTSNENTNFKLNEEIGELKIRLKQMEEILTNTRSIDEDKVKNVLKDSIIIQNNETSCNKNMSKEMKDAEVLTDPDEKILEKIENWKKEEYEKYNQEINLLRKQIIDIISNKEKQPQSSTQNDLNMIEQLHATIKQQNSEIVELKKELVDRENNEKEKRKDIENQMAYWIKQAEKQSNEYKVLLHKLDEVTNVAHEYRARADAEKEKSSKLQDILDKYLNNSPPKETERLNLNKNLETHETDGTSRNVETAKIIQKTATADLITLSKLQQKAQELLNINEISTSESSNTSDDKIKTKKSTKHESDKIKNNNTQKQTLQKTHTNLKSFSKIDKLNKNKKHKNKTNSEKHMQTKKENGYIHIPNSPLKVVRAKITEEVNQRLISFGVDPLRNRLPQTTFQKQRMLLQKEQEIKAKKFPVREKILHSIMAHLDETTIHKNVFQSNDYISPHKSPKTFSLSSVLSNVKTKALSFVKSSEHVNNTNESYNNIAKRAIALLKTPPDSATSSPIKKIQQQNAFLSTKRTVTKSKNNVKNQPSKSLSQAKKIDSFQANDTTDDTASKASDQDDINEQISKIVKSPIRHPVKSPIRHPTDLPIKHNIPERSISANRDDKSSTKVEDLHEIKTEVIQVNKKPLLENKENSSDDVESIDSSPRIFFSEENINNLKQTKGVLKNASSTSSLNKKKVLFDMDAIQMKSVSASPSQSITEKIDSNDNIQFGLNLDTEEWDISSIENEQPKSAVKVQITSHTSSKIAELKQSIESQLTRRNPALSTALVGGVDVLTAPIQKATSFGGSNTSLGSSILDDTDSVQMQNKTLIKSRHVEKDDSEIEISDLINDAVIDNKNYVKSY</sequence>
<feature type="compositionally biased region" description="Basic and acidic residues" evidence="2">
    <location>
        <begin position="801"/>
        <end position="810"/>
    </location>
</feature>
<comment type="caution">
    <text evidence="4">The sequence shown here is derived from an EMBL/GenBank/DDBJ whole genome shotgun (WGS) entry which is preliminary data.</text>
</comment>
<evidence type="ECO:0000256" key="2">
    <source>
        <dbReference type="SAM" id="MobiDB-lite"/>
    </source>
</evidence>
<dbReference type="Pfam" id="PF13815">
    <property type="entry name" value="Dzip-like_N"/>
    <property type="match status" value="1"/>
</dbReference>
<gene>
    <name evidence="4" type="ORF">EEDITHA_LOCUS14833</name>
</gene>
<dbReference type="PROSITE" id="PS00028">
    <property type="entry name" value="ZINC_FINGER_C2H2_1"/>
    <property type="match status" value="1"/>
</dbReference>
<feature type="compositionally biased region" description="Basic residues" evidence="2">
    <location>
        <begin position="772"/>
        <end position="781"/>
    </location>
</feature>
<feature type="compositionally biased region" description="Basic and acidic residues" evidence="2">
    <location>
        <begin position="783"/>
        <end position="794"/>
    </location>
</feature>
<evidence type="ECO:0000313" key="4">
    <source>
        <dbReference type="EMBL" id="CAH2099907.1"/>
    </source>
</evidence>
<evidence type="ECO:0000259" key="3">
    <source>
        <dbReference type="PROSITE" id="PS00028"/>
    </source>
</evidence>
<feature type="coiled-coil region" evidence="1">
    <location>
        <begin position="279"/>
        <end position="402"/>
    </location>
</feature>
<dbReference type="AlphaFoldDB" id="A0AAU9UPW2"/>
<proteinExistence type="predicted"/>
<evidence type="ECO:0000313" key="5">
    <source>
        <dbReference type="Proteomes" id="UP001153954"/>
    </source>
</evidence>
<feature type="compositionally biased region" description="Polar residues" evidence="2">
    <location>
        <begin position="713"/>
        <end position="735"/>
    </location>
</feature>
<dbReference type="InterPro" id="IPR032714">
    <property type="entry name" value="DZIP1_N"/>
</dbReference>
<feature type="compositionally biased region" description="Polar residues" evidence="2">
    <location>
        <begin position="504"/>
        <end position="521"/>
    </location>
</feature>
<protein>
    <recommendedName>
        <fullName evidence="3">C2H2-type domain-containing protein</fullName>
    </recommendedName>
</protein>
<reference evidence="4" key="1">
    <citation type="submission" date="2022-03" db="EMBL/GenBank/DDBJ databases">
        <authorList>
            <person name="Tunstrom K."/>
        </authorList>
    </citation>
    <scope>NUCLEOTIDE SEQUENCE</scope>
</reference>
<feature type="region of interest" description="Disordered" evidence="2">
    <location>
        <begin position="478"/>
        <end position="545"/>
    </location>
</feature>
<accession>A0AAU9UPW2</accession>
<keyword evidence="5" id="KW-1185">Reference proteome</keyword>